<feature type="transmembrane region" description="Helical" evidence="2">
    <location>
        <begin position="34"/>
        <end position="51"/>
    </location>
</feature>
<name>A0A6J6H1Z5_9ZZZZ</name>
<dbReference type="Pfam" id="PF10825">
    <property type="entry name" value="DUF2752"/>
    <property type="match status" value="1"/>
</dbReference>
<organism evidence="3">
    <name type="scientific">freshwater metagenome</name>
    <dbReference type="NCBI Taxonomy" id="449393"/>
    <lineage>
        <taxon>unclassified sequences</taxon>
        <taxon>metagenomes</taxon>
        <taxon>ecological metagenomes</taxon>
    </lineage>
</organism>
<evidence type="ECO:0000256" key="2">
    <source>
        <dbReference type="SAM" id="Phobius"/>
    </source>
</evidence>
<reference evidence="3" key="1">
    <citation type="submission" date="2020-05" db="EMBL/GenBank/DDBJ databases">
        <authorList>
            <person name="Chiriac C."/>
            <person name="Salcher M."/>
            <person name="Ghai R."/>
            <person name="Kavagutti S V."/>
        </authorList>
    </citation>
    <scope>NUCLEOTIDE SEQUENCE</scope>
</reference>
<sequence length="166" mass="17058">MDQANAVPSSPIEVSSPPAPLAAPTGPTLSSRSINWGLAGLAAAGCVYVGIVDPNTSSFYPGCPFRAMTGFDCPGCGATRALHSAITGHPLQALDHNAFLTIAVVLGVVGFAVAKVRRRMGRPAIALRLPTSGAIALGLLACTFWFARNMPWEPLSWLASGASGGR</sequence>
<feature type="region of interest" description="Disordered" evidence="1">
    <location>
        <begin position="1"/>
        <end position="25"/>
    </location>
</feature>
<keyword evidence="2" id="KW-1133">Transmembrane helix</keyword>
<evidence type="ECO:0000313" key="3">
    <source>
        <dbReference type="EMBL" id="CAB4607166.1"/>
    </source>
</evidence>
<feature type="transmembrane region" description="Helical" evidence="2">
    <location>
        <begin position="126"/>
        <end position="147"/>
    </location>
</feature>
<keyword evidence="2" id="KW-0472">Membrane</keyword>
<feature type="transmembrane region" description="Helical" evidence="2">
    <location>
        <begin position="98"/>
        <end position="114"/>
    </location>
</feature>
<gene>
    <name evidence="3" type="ORF">UFOPK1835_00852</name>
</gene>
<evidence type="ECO:0000256" key="1">
    <source>
        <dbReference type="SAM" id="MobiDB-lite"/>
    </source>
</evidence>
<proteinExistence type="predicted"/>
<protein>
    <submittedName>
        <fullName evidence="3">Unannotated protein</fullName>
    </submittedName>
</protein>
<dbReference type="AlphaFoldDB" id="A0A6J6H1Z5"/>
<dbReference type="InterPro" id="IPR021215">
    <property type="entry name" value="DUF2752"/>
</dbReference>
<dbReference type="EMBL" id="CAEZUP010000028">
    <property type="protein sequence ID" value="CAB4607166.1"/>
    <property type="molecule type" value="Genomic_DNA"/>
</dbReference>
<accession>A0A6J6H1Z5</accession>
<keyword evidence="2" id="KW-0812">Transmembrane</keyword>